<comment type="caution">
    <text evidence="2">The sequence shown here is derived from an EMBL/GenBank/DDBJ whole genome shotgun (WGS) entry which is preliminary data.</text>
</comment>
<keyword evidence="3" id="KW-1185">Reference proteome</keyword>
<dbReference type="EMBL" id="SRHE01000021">
    <property type="protein sequence ID" value="TWW12291.1"/>
    <property type="molecule type" value="Genomic_DNA"/>
</dbReference>
<evidence type="ECO:0008006" key="4">
    <source>
        <dbReference type="Google" id="ProtNLM"/>
    </source>
</evidence>
<evidence type="ECO:0000256" key="1">
    <source>
        <dbReference type="SAM" id="MobiDB-lite"/>
    </source>
</evidence>
<sequence length="564" mass="60651">MEFDMLNAFSEFGVLCGLATFGRNCRIGDVGGKICRSAGAWLLSCAGAAGFFFPAGCERMAVVLCLLWWSGSSIAEAQSGGFPYEARVAAEETFARSGGGDAYYPTQRLTRGTVVRVYRHDPGGWYVIEPPEGSFSWIPERFVKRLSEQEGEVLEENVVASVGSEFGDETSVFQRRMKKGEKVSILGQQNIDTATGTQAMLKIRPPQRERRWVPGAALVPVDPERQRQADNDPYRLPANGRRATAMATPAAASLPAGLVEVPLVEPSEALQKVQQDKGEKQQLADLDRRFREMVLQDAATWDLDGLEASYRELQGRLTNPQISGAVELRYGAIQRYRQRLAELQQVRQLQSQTEQRDAALATRHGFASMMPPAVPAVQVRPPQLPSIPELPAGPRIISPPASGLLVESAAGQSAGPAGDEFIAPTADATMPPTDSRSAMLVSQSRSFEEQGDVAEESAGTQFGTAVSGDVAAAAAAAAATVIRPGSPQNKYVGAGVIQRAPGPATGWVLASPAGRLLADLKPAGGVQLERFAGREVGVLGMRWSQKDQRDVIEVRGLEPVQLKR</sequence>
<evidence type="ECO:0000313" key="2">
    <source>
        <dbReference type="EMBL" id="TWW12291.1"/>
    </source>
</evidence>
<protein>
    <recommendedName>
        <fullName evidence="4">SH3b domain-containing protein</fullName>
    </recommendedName>
</protein>
<feature type="compositionally biased region" description="Polar residues" evidence="1">
    <location>
        <begin position="432"/>
        <end position="445"/>
    </location>
</feature>
<gene>
    <name evidence="2" type="ORF">E3A20_02230</name>
</gene>
<accession>A0A5C6MDG6</accession>
<organism evidence="2 3">
    <name type="scientific">Planctomyces bekefii</name>
    <dbReference type="NCBI Taxonomy" id="1653850"/>
    <lineage>
        <taxon>Bacteria</taxon>
        <taxon>Pseudomonadati</taxon>
        <taxon>Planctomycetota</taxon>
        <taxon>Planctomycetia</taxon>
        <taxon>Planctomycetales</taxon>
        <taxon>Planctomycetaceae</taxon>
        <taxon>Planctomyces</taxon>
    </lineage>
</organism>
<proteinExistence type="predicted"/>
<dbReference type="Proteomes" id="UP000321083">
    <property type="component" value="Unassembled WGS sequence"/>
</dbReference>
<feature type="region of interest" description="Disordered" evidence="1">
    <location>
        <begin position="431"/>
        <end position="458"/>
    </location>
</feature>
<reference evidence="2 3" key="1">
    <citation type="submission" date="2019-08" db="EMBL/GenBank/DDBJ databases">
        <title>100 year-old enigma solved: identification of Planctomyces bekefii, the type genus and species of the phylum Planctomycetes.</title>
        <authorList>
            <person name="Svetlana D.N."/>
            <person name="Overmann J."/>
        </authorList>
    </citation>
    <scope>NUCLEOTIDE SEQUENCE [LARGE SCALE GENOMIC DNA]</scope>
    <source>
        <strain evidence="2">Phe10_nw2017</strain>
    </source>
</reference>
<evidence type="ECO:0000313" key="3">
    <source>
        <dbReference type="Proteomes" id="UP000321083"/>
    </source>
</evidence>
<dbReference type="AlphaFoldDB" id="A0A5C6MDG6"/>
<reference evidence="2 3" key="2">
    <citation type="submission" date="2019-08" db="EMBL/GenBank/DDBJ databases">
        <authorList>
            <person name="Henke P."/>
        </authorList>
    </citation>
    <scope>NUCLEOTIDE SEQUENCE [LARGE SCALE GENOMIC DNA]</scope>
    <source>
        <strain evidence="2">Phe10_nw2017</strain>
    </source>
</reference>
<name>A0A5C6MDG6_9PLAN</name>